<evidence type="ECO:0000313" key="3">
    <source>
        <dbReference type="Proteomes" id="UP000714275"/>
    </source>
</evidence>
<name>A0A9P7A6M1_9AGAM</name>
<keyword evidence="3" id="KW-1185">Reference proteome</keyword>
<sequence>MFDPSIPPQTSPSLPLAFSGDVPFFFSHQPFRTSACRKPVSDPPSKKRRPSVPFSHRRPKRKRPSVPFSHRRPKRKRPSVPFFSWLSVPFSKRKRPSVPFSHGVRPLLKMETSLAGYGSVPSTLQEVSSFHCAAATTAARLSAES</sequence>
<dbReference type="EMBL" id="JABBWD010000002">
    <property type="protein sequence ID" value="KAG1783460.1"/>
    <property type="molecule type" value="Genomic_DNA"/>
</dbReference>
<reference evidence="2" key="1">
    <citation type="journal article" date="2020" name="New Phytol.">
        <title>Comparative genomics reveals dynamic genome evolution in host specialist ectomycorrhizal fungi.</title>
        <authorList>
            <person name="Lofgren L.A."/>
            <person name="Nguyen N.H."/>
            <person name="Vilgalys R."/>
            <person name="Ruytinx J."/>
            <person name="Liao H.L."/>
            <person name="Branco S."/>
            <person name="Kuo A."/>
            <person name="LaButti K."/>
            <person name="Lipzen A."/>
            <person name="Andreopoulos W."/>
            <person name="Pangilinan J."/>
            <person name="Riley R."/>
            <person name="Hundley H."/>
            <person name="Na H."/>
            <person name="Barry K."/>
            <person name="Grigoriev I.V."/>
            <person name="Stajich J.E."/>
            <person name="Kennedy P.G."/>
        </authorList>
    </citation>
    <scope>NUCLEOTIDE SEQUENCE</scope>
    <source>
        <strain evidence="2">DOB743</strain>
    </source>
</reference>
<gene>
    <name evidence="2" type="ORF">EV702DRAFT_1191881</name>
</gene>
<evidence type="ECO:0000313" key="2">
    <source>
        <dbReference type="EMBL" id="KAG1783460.1"/>
    </source>
</evidence>
<comment type="caution">
    <text evidence="2">The sequence shown here is derived from an EMBL/GenBank/DDBJ whole genome shotgun (WGS) entry which is preliminary data.</text>
</comment>
<dbReference type="AlphaFoldDB" id="A0A9P7A6M1"/>
<accession>A0A9P7A6M1</accession>
<feature type="region of interest" description="Disordered" evidence="1">
    <location>
        <begin position="34"/>
        <end position="77"/>
    </location>
</feature>
<protein>
    <submittedName>
        <fullName evidence="2">Uncharacterized protein</fullName>
    </submittedName>
</protein>
<organism evidence="2 3">
    <name type="scientific">Suillus placidus</name>
    <dbReference type="NCBI Taxonomy" id="48579"/>
    <lineage>
        <taxon>Eukaryota</taxon>
        <taxon>Fungi</taxon>
        <taxon>Dikarya</taxon>
        <taxon>Basidiomycota</taxon>
        <taxon>Agaricomycotina</taxon>
        <taxon>Agaricomycetes</taxon>
        <taxon>Agaricomycetidae</taxon>
        <taxon>Boletales</taxon>
        <taxon>Suillineae</taxon>
        <taxon>Suillaceae</taxon>
        <taxon>Suillus</taxon>
    </lineage>
</organism>
<evidence type="ECO:0000256" key="1">
    <source>
        <dbReference type="SAM" id="MobiDB-lite"/>
    </source>
</evidence>
<proteinExistence type="predicted"/>
<dbReference type="Proteomes" id="UP000714275">
    <property type="component" value="Unassembled WGS sequence"/>
</dbReference>
<feature type="compositionally biased region" description="Basic residues" evidence="1">
    <location>
        <begin position="46"/>
        <end position="77"/>
    </location>
</feature>